<dbReference type="PANTHER" id="PTHR43095">
    <property type="entry name" value="SUGAR KINASE"/>
    <property type="match status" value="1"/>
</dbReference>
<name>A1WJL9_VEREI</name>
<dbReference type="PROSITE" id="PS00445">
    <property type="entry name" value="FGGY_KINASES_2"/>
    <property type="match status" value="1"/>
</dbReference>
<evidence type="ECO:0000259" key="5">
    <source>
        <dbReference type="Pfam" id="PF00370"/>
    </source>
</evidence>
<dbReference type="EMBL" id="CP000542">
    <property type="protein sequence ID" value="ABM57826.1"/>
    <property type="molecule type" value="Genomic_DNA"/>
</dbReference>
<sequence length="500" mass="53228">MRPELTLAIDVGTGSARAALMNADGAIVAVAARELTQTVRQFGWSEQQPLAWWSGVVASVHDLLAQVPDARGRIAMVLACGQMHGTVLLDAAGALTRDTAPLWNDKRTSAHVAAYEAAHADSDFLPRTANPATPAWPAFKLQWLRDNDAQAYQSAWKMLVPKDFINFKLTGVAAIDRTEAACSFLMDPATGHWSAQTCDEMGLDIGKLPPIRQPLDILGAVTQAAAAETGLAAGTPVLVGASDFATALLGSGVCQPGMGSEMIGSSCIVTLVARQPTLHGQVCNLGTVEGHWGAFMLLESGGDAMRWARRALHGSRLGYAELVAHAATAAAGSQGLFFVPYLTGQRLGRHRNARAQFFGLGAAHGSADMDRAVLEGVAFAVQRHITQLQTAQGRTLERLVASGGGARTALWLRIKASVYGLPIAVPREAECGLVGCAAMAQTALGRFSSVQDAAQALVKYQADMLPDPRWQDIYRRMQPVFEKLLVHAQAMYDDLDTLTP</sequence>
<dbReference type="Pfam" id="PF00370">
    <property type="entry name" value="FGGY_N"/>
    <property type="match status" value="1"/>
</dbReference>
<evidence type="ECO:0000256" key="4">
    <source>
        <dbReference type="RuleBase" id="RU003733"/>
    </source>
</evidence>
<evidence type="ECO:0000256" key="2">
    <source>
        <dbReference type="ARBA" id="ARBA00022679"/>
    </source>
</evidence>
<feature type="domain" description="Carbohydrate kinase FGGY N-terminal" evidence="5">
    <location>
        <begin position="6"/>
        <end position="250"/>
    </location>
</feature>
<feature type="domain" description="Carbohydrate kinase FGGY C-terminal" evidence="6">
    <location>
        <begin position="263"/>
        <end position="443"/>
    </location>
</feature>
<gene>
    <name evidence="7" type="ordered locus">Veis_2076</name>
</gene>
<keyword evidence="2 4" id="KW-0808">Transferase</keyword>
<dbReference type="PIRSF" id="PIRSF000538">
    <property type="entry name" value="GlpK"/>
    <property type="match status" value="1"/>
</dbReference>
<dbReference type="InterPro" id="IPR050406">
    <property type="entry name" value="FGGY_Carb_Kinase"/>
</dbReference>
<evidence type="ECO:0000259" key="6">
    <source>
        <dbReference type="Pfam" id="PF02782"/>
    </source>
</evidence>
<dbReference type="GeneID" id="76460652"/>
<dbReference type="eggNOG" id="COG1070">
    <property type="taxonomic scope" value="Bacteria"/>
</dbReference>
<evidence type="ECO:0000313" key="8">
    <source>
        <dbReference type="Proteomes" id="UP000000374"/>
    </source>
</evidence>
<proteinExistence type="inferred from homology"/>
<comment type="similarity">
    <text evidence="1 4">Belongs to the FGGY kinase family.</text>
</comment>
<dbReference type="Proteomes" id="UP000000374">
    <property type="component" value="Chromosome"/>
</dbReference>
<dbReference type="GO" id="GO:0005975">
    <property type="term" value="P:carbohydrate metabolic process"/>
    <property type="evidence" value="ECO:0007669"/>
    <property type="project" value="InterPro"/>
</dbReference>
<organism evidence="7 8">
    <name type="scientific">Verminephrobacter eiseniae (strain EF01-2)</name>
    <dbReference type="NCBI Taxonomy" id="391735"/>
    <lineage>
        <taxon>Bacteria</taxon>
        <taxon>Pseudomonadati</taxon>
        <taxon>Pseudomonadota</taxon>
        <taxon>Betaproteobacteria</taxon>
        <taxon>Burkholderiales</taxon>
        <taxon>Comamonadaceae</taxon>
        <taxon>Verminephrobacter</taxon>
    </lineage>
</organism>
<evidence type="ECO:0000256" key="3">
    <source>
        <dbReference type="ARBA" id="ARBA00022777"/>
    </source>
</evidence>
<reference evidence="8" key="1">
    <citation type="submission" date="2006-12" db="EMBL/GenBank/DDBJ databases">
        <title>Complete sequence of chromosome 1 of Verminephrobacter eiseniae EF01-2.</title>
        <authorList>
            <person name="Copeland A."/>
            <person name="Lucas S."/>
            <person name="Lapidus A."/>
            <person name="Barry K."/>
            <person name="Detter J.C."/>
            <person name="Glavina del Rio T."/>
            <person name="Dalin E."/>
            <person name="Tice H."/>
            <person name="Pitluck S."/>
            <person name="Chertkov O."/>
            <person name="Brettin T."/>
            <person name="Bruce D."/>
            <person name="Han C."/>
            <person name="Tapia R."/>
            <person name="Gilna P."/>
            <person name="Schmutz J."/>
            <person name="Larimer F."/>
            <person name="Land M."/>
            <person name="Hauser L."/>
            <person name="Kyrpides N."/>
            <person name="Kim E."/>
            <person name="Stahl D."/>
            <person name="Richardson P."/>
        </authorList>
    </citation>
    <scope>NUCLEOTIDE SEQUENCE [LARGE SCALE GENOMIC DNA]</scope>
    <source>
        <strain evidence="8">EF01-2</strain>
    </source>
</reference>
<dbReference type="GO" id="GO:0016301">
    <property type="term" value="F:kinase activity"/>
    <property type="evidence" value="ECO:0007669"/>
    <property type="project" value="UniProtKB-KW"/>
</dbReference>
<accession>A1WJL9</accession>
<dbReference type="SUPFAM" id="SSF53067">
    <property type="entry name" value="Actin-like ATPase domain"/>
    <property type="match status" value="2"/>
</dbReference>
<evidence type="ECO:0000256" key="1">
    <source>
        <dbReference type="ARBA" id="ARBA00009156"/>
    </source>
</evidence>
<dbReference type="STRING" id="391735.Veis_2076"/>
<dbReference type="HOGENOM" id="CLU_009281_3_0_4"/>
<dbReference type="AlphaFoldDB" id="A1WJL9"/>
<dbReference type="KEGG" id="vei:Veis_2076"/>
<keyword evidence="8" id="KW-1185">Reference proteome</keyword>
<evidence type="ECO:0000313" key="7">
    <source>
        <dbReference type="EMBL" id="ABM57826.1"/>
    </source>
</evidence>
<dbReference type="Pfam" id="PF02782">
    <property type="entry name" value="FGGY_C"/>
    <property type="match status" value="1"/>
</dbReference>
<dbReference type="InterPro" id="IPR018484">
    <property type="entry name" value="FGGY_N"/>
</dbReference>
<dbReference type="InterPro" id="IPR018483">
    <property type="entry name" value="Carb_kinase_FGGY_CS"/>
</dbReference>
<dbReference type="InterPro" id="IPR000577">
    <property type="entry name" value="Carb_kinase_FGGY"/>
</dbReference>
<keyword evidence="3 4" id="KW-0418">Kinase</keyword>
<protein>
    <submittedName>
        <fullName evidence="7">Carbohydrate kinase, FGGY</fullName>
    </submittedName>
</protein>
<dbReference type="Gene3D" id="3.30.420.40">
    <property type="match status" value="2"/>
</dbReference>
<dbReference type="InterPro" id="IPR043129">
    <property type="entry name" value="ATPase_NBD"/>
</dbReference>
<dbReference type="PANTHER" id="PTHR43095:SF5">
    <property type="entry name" value="XYLULOSE KINASE"/>
    <property type="match status" value="1"/>
</dbReference>
<dbReference type="OrthoDB" id="9805576at2"/>
<dbReference type="RefSeq" id="WP_011809832.1">
    <property type="nucleotide sequence ID" value="NC_008786.1"/>
</dbReference>
<dbReference type="GO" id="GO:0016773">
    <property type="term" value="F:phosphotransferase activity, alcohol group as acceptor"/>
    <property type="evidence" value="ECO:0007669"/>
    <property type="project" value="InterPro"/>
</dbReference>
<dbReference type="InterPro" id="IPR018485">
    <property type="entry name" value="FGGY_C"/>
</dbReference>